<feature type="compositionally biased region" description="Polar residues" evidence="1">
    <location>
        <begin position="425"/>
        <end position="444"/>
    </location>
</feature>
<gene>
    <name evidence="2" type="ORF">M413DRAFT_401292</name>
</gene>
<dbReference type="OrthoDB" id="2420608at2759"/>
<sequence length="956" mass="105135">MEPPSITSPAKPPLITPSASPPPAPVFAHRMSDNARPLGRQRLFSTPRRIIHDDGPSSSTSRIQTPVDIGKEREASVHKLLDHWASLAERYTRRLDEDDIVDLQTGKVTRDYGVLRSSRKCEFGALAAPPTGYLTADEGSDSEDDEDDVYDQDELDAFADTYSDTDAPDLGTQSNLEPEERSVPLVAPLDPADAADLQEFMDAEQRLREMCGSDFGEEKESDLDDPLPEAFDDQTEGEEDQHSIEEGEEYISEDDAGDGDANGNAGKFVLPPAIVDWTSEDELDVWEVDETNDPGPVVKKENEPNNSDSDIEIIEPPMFFTPTKPHPPVPSKSTPTRHPSKMTRQLHTPPQSHASSGSSLTPMRDQSLEESTTCSSRTIITASSSPPRSSSAHSFPETPTKKAIPRLNLALLSKKPGNLSKESPRPSSAQVRKSTPVQRSTPKSKPSFPNPKLKPIVLLTPRKSEKSVPSTSHAIQPRHRALSNKTEEQSSAKSYKGKERALDIQNEDHEVEPSSPSKTLKIRGRPRKVTSVVDSSCSTKSPAIPIQASPSKRVIQDVPPHRAPSHEDSDDPILISPPSHRSSQPAPIAKGEVSLRSRTSTGSLKTPESYPEGSSFAHELKPIPLIESRKFMASPGLRKRKRTTSDLATELPFGQSPEKKTDRKSSPSRHPPSHASSSRFIDDARFTSRSPKKRSSSRHRRRESDTQSERESESSASERDGGSQRRRSRSRCKTQPASLHYSNPYASQYQAPQNYPPIQDARAQLIITQAMQQLSALVGAPWIPGHPYPGAVPHTPTHRHVSERPSNNQFVTPTHHHHPYPYSYDPQLSHATLPPDSSDNESSPENSPPARRRTLVRRSRSRGRRVSFVIEEDNKDSDVMELSTNPPGLTLSKGISRSQKGTMVTTDSVPTFDADGAGSMNRRGQTPGPSIKPPVRGNGTTSSTNKPKRRERDSGG</sequence>
<keyword evidence="3" id="KW-1185">Reference proteome</keyword>
<feature type="compositionally biased region" description="Polar residues" evidence="1">
    <location>
        <begin position="532"/>
        <end position="541"/>
    </location>
</feature>
<evidence type="ECO:0000313" key="3">
    <source>
        <dbReference type="Proteomes" id="UP000053424"/>
    </source>
</evidence>
<dbReference type="AlphaFoldDB" id="A0A0C3C327"/>
<dbReference type="InterPro" id="IPR018465">
    <property type="entry name" value="Scm3/HJURP"/>
</dbReference>
<feature type="compositionally biased region" description="Polar residues" evidence="1">
    <location>
        <begin position="369"/>
        <end position="381"/>
    </location>
</feature>
<feature type="compositionally biased region" description="Acidic residues" evidence="1">
    <location>
        <begin position="138"/>
        <end position="157"/>
    </location>
</feature>
<feature type="region of interest" description="Disordered" evidence="1">
    <location>
        <begin position="877"/>
        <end position="956"/>
    </location>
</feature>
<proteinExistence type="predicted"/>
<feature type="compositionally biased region" description="Low complexity" evidence="1">
    <location>
        <begin position="834"/>
        <end position="849"/>
    </location>
</feature>
<dbReference type="Proteomes" id="UP000053424">
    <property type="component" value="Unassembled WGS sequence"/>
</dbReference>
<feature type="compositionally biased region" description="Acidic residues" evidence="1">
    <location>
        <begin position="215"/>
        <end position="239"/>
    </location>
</feature>
<evidence type="ECO:0000313" key="2">
    <source>
        <dbReference type="EMBL" id="KIM43310.1"/>
    </source>
</evidence>
<dbReference type="GO" id="GO:0042393">
    <property type="term" value="F:histone binding"/>
    <property type="evidence" value="ECO:0007669"/>
    <property type="project" value="InterPro"/>
</dbReference>
<organism evidence="2 3">
    <name type="scientific">Hebeloma cylindrosporum</name>
    <dbReference type="NCBI Taxonomy" id="76867"/>
    <lineage>
        <taxon>Eukaryota</taxon>
        <taxon>Fungi</taxon>
        <taxon>Dikarya</taxon>
        <taxon>Basidiomycota</taxon>
        <taxon>Agaricomycotina</taxon>
        <taxon>Agaricomycetes</taxon>
        <taxon>Agaricomycetidae</taxon>
        <taxon>Agaricales</taxon>
        <taxon>Agaricineae</taxon>
        <taxon>Hymenogastraceae</taxon>
        <taxon>Hebeloma</taxon>
    </lineage>
</organism>
<evidence type="ECO:0000256" key="1">
    <source>
        <dbReference type="SAM" id="MobiDB-lite"/>
    </source>
</evidence>
<feature type="compositionally biased region" description="Acidic residues" evidence="1">
    <location>
        <begin position="246"/>
        <end position="258"/>
    </location>
</feature>
<dbReference type="GO" id="GO:0005634">
    <property type="term" value="C:nucleus"/>
    <property type="evidence" value="ECO:0007669"/>
    <property type="project" value="InterPro"/>
</dbReference>
<feature type="compositionally biased region" description="Pro residues" evidence="1">
    <location>
        <begin position="10"/>
        <end position="25"/>
    </location>
</feature>
<feature type="compositionally biased region" description="Basic and acidic residues" evidence="1">
    <location>
        <begin position="485"/>
        <end position="512"/>
    </location>
</feature>
<dbReference type="HOGENOM" id="CLU_309727_0_0_1"/>
<dbReference type="STRING" id="686832.A0A0C3C327"/>
<feature type="compositionally biased region" description="Basic and acidic residues" evidence="1">
    <location>
        <begin position="702"/>
        <end position="723"/>
    </location>
</feature>
<protein>
    <submittedName>
        <fullName evidence="2">Uncharacterized protein</fullName>
    </submittedName>
</protein>
<feature type="region of interest" description="Disordered" evidence="1">
    <location>
        <begin position="1"/>
        <end position="69"/>
    </location>
</feature>
<feature type="compositionally biased region" description="Polar residues" evidence="1">
    <location>
        <begin position="882"/>
        <end position="909"/>
    </location>
</feature>
<reference evidence="2 3" key="1">
    <citation type="submission" date="2014-04" db="EMBL/GenBank/DDBJ databases">
        <authorList>
            <consortium name="DOE Joint Genome Institute"/>
            <person name="Kuo A."/>
            <person name="Gay G."/>
            <person name="Dore J."/>
            <person name="Kohler A."/>
            <person name="Nagy L.G."/>
            <person name="Floudas D."/>
            <person name="Copeland A."/>
            <person name="Barry K.W."/>
            <person name="Cichocki N."/>
            <person name="Veneault-Fourrey C."/>
            <person name="LaButti K."/>
            <person name="Lindquist E.A."/>
            <person name="Lipzen A."/>
            <person name="Lundell T."/>
            <person name="Morin E."/>
            <person name="Murat C."/>
            <person name="Sun H."/>
            <person name="Tunlid A."/>
            <person name="Henrissat B."/>
            <person name="Grigoriev I.V."/>
            <person name="Hibbett D.S."/>
            <person name="Martin F."/>
            <person name="Nordberg H.P."/>
            <person name="Cantor M.N."/>
            <person name="Hua S.X."/>
        </authorList>
    </citation>
    <scope>NUCLEOTIDE SEQUENCE [LARGE SCALE GENOMIC DNA]</scope>
    <source>
        <strain evidence="3">h7</strain>
    </source>
</reference>
<dbReference type="Pfam" id="PF10384">
    <property type="entry name" value="Scm3"/>
    <property type="match status" value="1"/>
</dbReference>
<feature type="compositionally biased region" description="Polar residues" evidence="1">
    <location>
        <begin position="331"/>
        <end position="361"/>
    </location>
</feature>
<accession>A0A0C3C327</accession>
<dbReference type="EMBL" id="KN831776">
    <property type="protein sequence ID" value="KIM43310.1"/>
    <property type="molecule type" value="Genomic_DNA"/>
</dbReference>
<feature type="region of interest" description="Disordered" evidence="1">
    <location>
        <begin position="214"/>
        <end position="267"/>
    </location>
</feature>
<feature type="region of interest" description="Disordered" evidence="1">
    <location>
        <begin position="788"/>
        <end position="863"/>
    </location>
</feature>
<name>A0A0C3C327_HEBCY</name>
<feature type="compositionally biased region" description="Basic residues" evidence="1">
    <location>
        <begin position="850"/>
        <end position="863"/>
    </location>
</feature>
<feature type="compositionally biased region" description="Basic residues" evidence="1">
    <location>
        <begin position="690"/>
        <end position="701"/>
    </location>
</feature>
<feature type="compositionally biased region" description="Polar residues" evidence="1">
    <location>
        <begin position="733"/>
        <end position="753"/>
    </location>
</feature>
<feature type="region of interest" description="Disordered" evidence="1">
    <location>
        <begin position="288"/>
        <end position="753"/>
    </location>
</feature>
<feature type="compositionally biased region" description="Polar residues" evidence="1">
    <location>
        <begin position="596"/>
        <end position="606"/>
    </location>
</feature>
<feature type="region of interest" description="Disordered" evidence="1">
    <location>
        <begin position="128"/>
        <end position="182"/>
    </location>
</feature>
<reference evidence="3" key="2">
    <citation type="submission" date="2015-01" db="EMBL/GenBank/DDBJ databases">
        <title>Evolutionary Origins and Diversification of the Mycorrhizal Mutualists.</title>
        <authorList>
            <consortium name="DOE Joint Genome Institute"/>
            <consortium name="Mycorrhizal Genomics Consortium"/>
            <person name="Kohler A."/>
            <person name="Kuo A."/>
            <person name="Nagy L.G."/>
            <person name="Floudas D."/>
            <person name="Copeland A."/>
            <person name="Barry K.W."/>
            <person name="Cichocki N."/>
            <person name="Veneault-Fourrey C."/>
            <person name="LaButti K."/>
            <person name="Lindquist E.A."/>
            <person name="Lipzen A."/>
            <person name="Lundell T."/>
            <person name="Morin E."/>
            <person name="Murat C."/>
            <person name="Riley R."/>
            <person name="Ohm R."/>
            <person name="Sun H."/>
            <person name="Tunlid A."/>
            <person name="Henrissat B."/>
            <person name="Grigoriev I.V."/>
            <person name="Hibbett D.S."/>
            <person name="Martin F."/>
        </authorList>
    </citation>
    <scope>NUCLEOTIDE SEQUENCE [LARGE SCALE GENOMIC DNA]</scope>
    <source>
        <strain evidence="3">h7</strain>
    </source>
</reference>
<feature type="compositionally biased region" description="Low complexity" evidence="1">
    <location>
        <begin position="382"/>
        <end position="394"/>
    </location>
</feature>